<accession>A0A0R3R811</accession>
<dbReference type="Proteomes" id="UP000280834">
    <property type="component" value="Unassembled WGS sequence"/>
</dbReference>
<evidence type="ECO:0000313" key="4">
    <source>
        <dbReference type="WBParaSite" id="BTMF_0001616701-mRNA-1"/>
    </source>
</evidence>
<dbReference type="STRING" id="42155.A0A0R3R811"/>
<dbReference type="AlphaFoldDB" id="A0A0R3R811"/>
<feature type="transmembrane region" description="Helical" evidence="1">
    <location>
        <begin position="20"/>
        <end position="39"/>
    </location>
</feature>
<keyword evidence="1" id="KW-0812">Transmembrane</keyword>
<reference evidence="2 3" key="2">
    <citation type="submission" date="2018-11" db="EMBL/GenBank/DDBJ databases">
        <authorList>
            <consortium name="Pathogen Informatics"/>
        </authorList>
    </citation>
    <scope>NUCLEOTIDE SEQUENCE [LARGE SCALE GENOMIC DNA]</scope>
</reference>
<sequence length="90" mass="9993">MIFPRCHTGTDILDQCLPYLTLPMLLACITLVYLMINIARQTVNPINNERSCKTPAFPHLTLLVIFLAILVACTTDCITVVGFIAWIITG</sequence>
<reference evidence="4" key="1">
    <citation type="submission" date="2017-02" db="UniProtKB">
        <authorList>
            <consortium name="WormBaseParasite"/>
        </authorList>
    </citation>
    <scope>IDENTIFICATION</scope>
</reference>
<organism evidence="4">
    <name type="scientific">Brugia timori</name>
    <dbReference type="NCBI Taxonomy" id="42155"/>
    <lineage>
        <taxon>Eukaryota</taxon>
        <taxon>Metazoa</taxon>
        <taxon>Ecdysozoa</taxon>
        <taxon>Nematoda</taxon>
        <taxon>Chromadorea</taxon>
        <taxon>Rhabditida</taxon>
        <taxon>Spirurina</taxon>
        <taxon>Spiruromorpha</taxon>
        <taxon>Filarioidea</taxon>
        <taxon>Onchocercidae</taxon>
        <taxon>Brugia</taxon>
    </lineage>
</organism>
<proteinExistence type="predicted"/>
<dbReference type="WBParaSite" id="BTMF_0001616701-mRNA-1">
    <property type="protein sequence ID" value="BTMF_0001616701-mRNA-1"/>
    <property type="gene ID" value="BTMF_0001616701"/>
</dbReference>
<evidence type="ECO:0000256" key="1">
    <source>
        <dbReference type="SAM" id="Phobius"/>
    </source>
</evidence>
<keyword evidence="1" id="KW-1133">Transmembrane helix</keyword>
<evidence type="ECO:0000313" key="3">
    <source>
        <dbReference type="Proteomes" id="UP000280834"/>
    </source>
</evidence>
<dbReference type="EMBL" id="UZAG01020857">
    <property type="protein sequence ID" value="VDO48107.1"/>
    <property type="molecule type" value="Genomic_DNA"/>
</dbReference>
<dbReference type="PROSITE" id="PS51257">
    <property type="entry name" value="PROKAR_LIPOPROTEIN"/>
    <property type="match status" value="1"/>
</dbReference>
<keyword evidence="3" id="KW-1185">Reference proteome</keyword>
<gene>
    <name evidence="2" type="ORF">BTMF_LOCUS14147</name>
</gene>
<feature type="transmembrane region" description="Helical" evidence="1">
    <location>
        <begin position="60"/>
        <end position="88"/>
    </location>
</feature>
<name>A0A0R3R811_9BILA</name>
<evidence type="ECO:0000313" key="2">
    <source>
        <dbReference type="EMBL" id="VDO48107.1"/>
    </source>
</evidence>
<keyword evidence="1" id="KW-0472">Membrane</keyword>
<protein>
    <submittedName>
        <fullName evidence="2 4">Uncharacterized protein</fullName>
    </submittedName>
</protein>